<keyword evidence="2" id="KW-1185">Reference proteome</keyword>
<name>A0A7W5TPR8_9MICC</name>
<dbReference type="AlphaFoldDB" id="A0A7W5TPR8"/>
<protein>
    <submittedName>
        <fullName evidence="1">Uncharacterized protein</fullName>
    </submittedName>
</protein>
<comment type="caution">
    <text evidence="1">The sequence shown here is derived from an EMBL/GenBank/DDBJ whole genome shotgun (WGS) entry which is preliminary data.</text>
</comment>
<proteinExistence type="predicted"/>
<reference evidence="1 2" key="1">
    <citation type="submission" date="2020-08" db="EMBL/GenBank/DDBJ databases">
        <title>Sequencing the genomes of 1000 actinobacteria strains.</title>
        <authorList>
            <person name="Klenk H.-P."/>
        </authorList>
    </citation>
    <scope>NUCLEOTIDE SEQUENCE [LARGE SCALE GENOMIC DNA]</scope>
    <source>
        <strain evidence="1 2">DSM 28238</strain>
    </source>
</reference>
<evidence type="ECO:0000313" key="2">
    <source>
        <dbReference type="Proteomes" id="UP000547528"/>
    </source>
</evidence>
<dbReference type="Proteomes" id="UP000547528">
    <property type="component" value="Unassembled WGS sequence"/>
</dbReference>
<sequence>MTIDVVTLLRELDFSIAEGTSSTSWLLGAPDGRFFEVTLTVPTTRLNAHIVRNHSAHQRTDRRLLIGESATAQVTARAMAGQIDILTAEPIRLIHHGVTYATDDEPVQGHHVPFPRRPAWMRWAVERYLLLAKEPVRQPMIAAALGTSQQSVSNAVRSLGELVADQPDGFIAADRASMLEHWMGVYPGPGGQEFGWYSVDPIVEQVSTAVRTANLLGANPLVSGDVAADQLAPWKLPARGRIYLAEPVDLLGEGFVPAPVKEASLTTRVPRDPSIPGLAELHAHVREPARITLADAAIVYWDMAISTDIDSAEAGEHLAATLIGDDS</sequence>
<dbReference type="EMBL" id="JACIBT010000001">
    <property type="protein sequence ID" value="MBB3667451.1"/>
    <property type="molecule type" value="Genomic_DNA"/>
</dbReference>
<organism evidence="1 2">
    <name type="scientific">Garicola koreensis</name>
    <dbReference type="NCBI Taxonomy" id="1262554"/>
    <lineage>
        <taxon>Bacteria</taxon>
        <taxon>Bacillati</taxon>
        <taxon>Actinomycetota</taxon>
        <taxon>Actinomycetes</taxon>
        <taxon>Micrococcales</taxon>
        <taxon>Micrococcaceae</taxon>
        <taxon>Garicola</taxon>
    </lineage>
</organism>
<accession>A0A7W5TPR8</accession>
<evidence type="ECO:0000313" key="1">
    <source>
        <dbReference type="EMBL" id="MBB3667451.1"/>
    </source>
</evidence>
<dbReference type="RefSeq" id="WP_183357766.1">
    <property type="nucleotide sequence ID" value="NZ_BAABKR010000001.1"/>
</dbReference>
<gene>
    <name evidence="1" type="ORF">FHX47_001044</name>
</gene>